<dbReference type="Proteomes" id="UP000542973">
    <property type="component" value="Unassembled WGS sequence"/>
</dbReference>
<proteinExistence type="predicted"/>
<reference evidence="3" key="2">
    <citation type="submission" date="2022-06" db="EMBL/GenBank/DDBJ databases">
        <title>Complete genome sequence and characterization of Cupriavidus gilardii QJ1 isolated from contaminating cells.</title>
        <authorList>
            <person name="Qi J."/>
        </authorList>
    </citation>
    <scope>NUCLEOTIDE SEQUENCE</scope>
    <source>
        <strain evidence="3">QJ1</strain>
    </source>
</reference>
<dbReference type="EMBL" id="CP098736">
    <property type="protein sequence ID" value="USE78815.1"/>
    <property type="molecule type" value="Genomic_DNA"/>
</dbReference>
<keyword evidence="1" id="KW-0472">Membrane</keyword>
<organism evidence="2 4">
    <name type="scientific">Cupriavidus gilardii</name>
    <dbReference type="NCBI Taxonomy" id="82541"/>
    <lineage>
        <taxon>Bacteria</taxon>
        <taxon>Pseudomonadati</taxon>
        <taxon>Pseudomonadota</taxon>
        <taxon>Betaproteobacteria</taxon>
        <taxon>Burkholderiales</taxon>
        <taxon>Burkholderiaceae</taxon>
        <taxon>Cupriavidus</taxon>
    </lineage>
</organism>
<reference evidence="2 4" key="1">
    <citation type="submission" date="2020-05" db="EMBL/GenBank/DDBJ databases">
        <title>MicrobeNet Type strains.</title>
        <authorList>
            <person name="Nicholson A.C."/>
        </authorList>
    </citation>
    <scope>NUCLEOTIDE SEQUENCE [LARGE SCALE GENOMIC DNA]</scope>
    <source>
        <strain evidence="2 4">ATCC 700815</strain>
    </source>
</reference>
<dbReference type="EMBL" id="JABEMD010000060">
    <property type="protein sequence ID" value="NNH13808.1"/>
    <property type="molecule type" value="Genomic_DNA"/>
</dbReference>
<evidence type="ECO:0000313" key="4">
    <source>
        <dbReference type="Proteomes" id="UP000542973"/>
    </source>
</evidence>
<keyword evidence="5" id="KW-1185">Reference proteome</keyword>
<protein>
    <submittedName>
        <fullName evidence="2">Uncharacterized protein</fullName>
    </submittedName>
</protein>
<gene>
    <name evidence="2" type="ORF">HLB16_23435</name>
    <name evidence="3" type="ORF">NDR89_19445</name>
</gene>
<dbReference type="AlphaFoldDB" id="A0A6N1BCF7"/>
<evidence type="ECO:0000313" key="2">
    <source>
        <dbReference type="EMBL" id="NNH13808.1"/>
    </source>
</evidence>
<accession>A0A6N1BCF7</accession>
<feature type="transmembrane region" description="Helical" evidence="1">
    <location>
        <begin position="20"/>
        <end position="41"/>
    </location>
</feature>
<dbReference type="RefSeq" id="WP_156526608.1">
    <property type="nucleotide sequence ID" value="NZ_BAAAEB010000051.1"/>
</dbReference>
<evidence type="ECO:0000313" key="5">
    <source>
        <dbReference type="Proteomes" id="UP001056648"/>
    </source>
</evidence>
<keyword evidence="1" id="KW-1133">Transmembrane helix</keyword>
<sequence>MPSSDDTIKLLRPGRRTMNWHDVALIAAGWIALCVGVGWTITKAAARLV</sequence>
<name>A0A6N1BCF7_9BURK</name>
<evidence type="ECO:0000256" key="1">
    <source>
        <dbReference type="SAM" id="Phobius"/>
    </source>
</evidence>
<evidence type="ECO:0000313" key="3">
    <source>
        <dbReference type="EMBL" id="USE78815.1"/>
    </source>
</evidence>
<dbReference type="GeneID" id="70689856"/>
<keyword evidence="1" id="KW-0812">Transmembrane</keyword>
<dbReference type="Proteomes" id="UP001056648">
    <property type="component" value="Chromosome 2"/>
</dbReference>